<evidence type="ECO:0000259" key="2">
    <source>
        <dbReference type="Pfam" id="PF04471"/>
    </source>
</evidence>
<dbReference type="PANTHER" id="PTHR30015">
    <property type="entry name" value="MRR RESTRICTION SYSTEM PROTEIN"/>
    <property type="match status" value="1"/>
</dbReference>
<dbReference type="Gene3D" id="3.40.1350.10">
    <property type="match status" value="1"/>
</dbReference>
<keyword evidence="3" id="KW-0378">Hydrolase</keyword>
<protein>
    <submittedName>
        <fullName evidence="3">Restriction endonuclease</fullName>
    </submittedName>
</protein>
<keyword evidence="1" id="KW-1133">Transmembrane helix</keyword>
<dbReference type="EMBL" id="JBHSFG010000020">
    <property type="protein sequence ID" value="MFC4465337.1"/>
    <property type="molecule type" value="Genomic_DNA"/>
</dbReference>
<feature type="transmembrane region" description="Helical" evidence="1">
    <location>
        <begin position="21"/>
        <end position="37"/>
    </location>
</feature>
<gene>
    <name evidence="3" type="ORF">ACFPH6_12465</name>
</gene>
<dbReference type="GO" id="GO:0004519">
    <property type="term" value="F:endonuclease activity"/>
    <property type="evidence" value="ECO:0007669"/>
    <property type="project" value="UniProtKB-KW"/>
</dbReference>
<dbReference type="Proteomes" id="UP001596012">
    <property type="component" value="Unassembled WGS sequence"/>
</dbReference>
<dbReference type="RefSeq" id="WP_386341241.1">
    <property type="nucleotide sequence ID" value="NZ_JBHSFG010000020.1"/>
</dbReference>
<dbReference type="InterPro" id="IPR052906">
    <property type="entry name" value="Type_IV_Methyl-Rstrct_Enzyme"/>
</dbReference>
<evidence type="ECO:0000313" key="3">
    <source>
        <dbReference type="EMBL" id="MFC4465337.1"/>
    </source>
</evidence>
<dbReference type="SUPFAM" id="SSF52980">
    <property type="entry name" value="Restriction endonuclease-like"/>
    <property type="match status" value="1"/>
</dbReference>
<sequence>MAARRRRGAAARRRRQARLKAAGIGGGVLLVLLAMFWSAVWPYVTAALLLGGIGAMGWWLWRTDRIVRARDHRWRQEEEVKAGRRTLAEVDAMTGTEFEELVASLCRRDGCTEVRRVGGSHDNGADVLGRLPDGRTMVVQCKRYAPSSTIASRELRDLLGAKVHFRADVAVFVTTTRFSRPSEKFAVEHEILAVHRDHLGLWNNGTSLLSLSGVNGHGQGDSRHRAHWKQAYGK</sequence>
<proteinExistence type="predicted"/>
<dbReference type="InterPro" id="IPR011335">
    <property type="entry name" value="Restrct_endonuc-II-like"/>
</dbReference>
<dbReference type="InterPro" id="IPR007560">
    <property type="entry name" value="Restrct_endonuc_IV_Mrr"/>
</dbReference>
<keyword evidence="3" id="KW-0255">Endonuclease</keyword>
<keyword evidence="1" id="KW-0472">Membrane</keyword>
<keyword evidence="3" id="KW-0540">Nuclease</keyword>
<accession>A0ABV8YJ96</accession>
<keyword evidence="1" id="KW-0812">Transmembrane</keyword>
<keyword evidence="4" id="KW-1185">Reference proteome</keyword>
<dbReference type="InterPro" id="IPR011856">
    <property type="entry name" value="tRNA_endonuc-like_dom_sf"/>
</dbReference>
<reference evidence="4" key="1">
    <citation type="journal article" date="2019" name="Int. J. Syst. Evol. Microbiol.">
        <title>The Global Catalogue of Microorganisms (GCM) 10K type strain sequencing project: providing services to taxonomists for standard genome sequencing and annotation.</title>
        <authorList>
            <consortium name="The Broad Institute Genomics Platform"/>
            <consortium name="The Broad Institute Genome Sequencing Center for Infectious Disease"/>
            <person name="Wu L."/>
            <person name="Ma J."/>
        </authorList>
    </citation>
    <scope>NUCLEOTIDE SEQUENCE [LARGE SCALE GENOMIC DNA]</scope>
    <source>
        <strain evidence="4">DT43</strain>
    </source>
</reference>
<evidence type="ECO:0000313" key="4">
    <source>
        <dbReference type="Proteomes" id="UP001596012"/>
    </source>
</evidence>
<feature type="domain" description="Restriction endonuclease type IV Mrr" evidence="2">
    <location>
        <begin position="91"/>
        <end position="199"/>
    </location>
</feature>
<organism evidence="3 4">
    <name type="scientific">Streptomyces xiangluensis</name>
    <dbReference type="NCBI Taxonomy" id="2665720"/>
    <lineage>
        <taxon>Bacteria</taxon>
        <taxon>Bacillati</taxon>
        <taxon>Actinomycetota</taxon>
        <taxon>Actinomycetes</taxon>
        <taxon>Kitasatosporales</taxon>
        <taxon>Streptomycetaceae</taxon>
        <taxon>Streptomyces</taxon>
    </lineage>
</organism>
<evidence type="ECO:0000256" key="1">
    <source>
        <dbReference type="SAM" id="Phobius"/>
    </source>
</evidence>
<name>A0ABV8YJ96_9ACTN</name>
<comment type="caution">
    <text evidence="3">The sequence shown here is derived from an EMBL/GenBank/DDBJ whole genome shotgun (WGS) entry which is preliminary data.</text>
</comment>
<feature type="transmembrane region" description="Helical" evidence="1">
    <location>
        <begin position="43"/>
        <end position="61"/>
    </location>
</feature>
<dbReference type="Pfam" id="PF04471">
    <property type="entry name" value="Mrr_cat"/>
    <property type="match status" value="1"/>
</dbReference>
<dbReference type="PANTHER" id="PTHR30015:SF6">
    <property type="entry name" value="SLL1429 PROTEIN"/>
    <property type="match status" value="1"/>
</dbReference>